<dbReference type="InterPro" id="IPR002560">
    <property type="entry name" value="Transposase_DDE"/>
</dbReference>
<keyword evidence="3" id="KW-1185">Reference proteome</keyword>
<evidence type="ECO:0000313" key="3">
    <source>
        <dbReference type="Proteomes" id="UP000180254"/>
    </source>
</evidence>
<dbReference type="EMBL" id="MKIE01000026">
    <property type="protein sequence ID" value="OHW61205.1"/>
    <property type="molecule type" value="Genomic_DNA"/>
</dbReference>
<dbReference type="PANTHER" id="PTHR33498">
    <property type="entry name" value="TRANSPOSASE FOR INSERTION SEQUENCE ELEMENT IS1557"/>
    <property type="match status" value="1"/>
</dbReference>
<organism evidence="2 3">
    <name type="scientific">Andreesenia angusta</name>
    <dbReference type="NCBI Taxonomy" id="39480"/>
    <lineage>
        <taxon>Bacteria</taxon>
        <taxon>Bacillati</taxon>
        <taxon>Bacillota</taxon>
        <taxon>Tissierellia</taxon>
        <taxon>Tissierellales</taxon>
        <taxon>Gottschalkiaceae</taxon>
        <taxon>Andreesenia</taxon>
    </lineage>
</organism>
<dbReference type="STRING" id="39480.EUAN_24390"/>
<sequence length="349" mass="41163">METHKVVDIINTRDTVEVNRALEKYENLRVISRDRGISYQSIEGDYIHIADRFHLIMNLSDKIAAEIKKTIPHKIPVGFEEVRSKFAEPNELSNSSNYAALSVATAKKIDLIKQVKKLKSQGYSQKDVSEAMKIDPKTVSRYLSMKDIMLGAQYPSRKRDSYLEPNKELIMKIYLEKKYVVEILEELKKRGIYAKSSALRDFISKKLSEKDYAKIRAIYIDRRDIINYIFSWSHRPIALDHIKDIFEKHKVLSEYKRFYEYFKSCLVRLKRDDFIEILEKEYSCKLIDRFIYNLKKDYNAVINAVTYKLNNGLLEGHVNKLKKIKRDMYGRASVDLLRKKVIYQSIFKL</sequence>
<dbReference type="AlphaFoldDB" id="A0A1S1V454"/>
<comment type="caution">
    <text evidence="2">The sequence shown here is derived from an EMBL/GenBank/DDBJ whole genome shotgun (WGS) entry which is preliminary data.</text>
</comment>
<proteinExistence type="predicted"/>
<gene>
    <name evidence="2" type="ORF">EUAN_24390</name>
</gene>
<dbReference type="Pfam" id="PF01610">
    <property type="entry name" value="DDE_Tnp_ISL3"/>
    <property type="match status" value="1"/>
</dbReference>
<protein>
    <recommendedName>
        <fullName evidence="1">Transposase IS204/IS1001/IS1096/IS1165 DDE domain-containing protein</fullName>
    </recommendedName>
</protein>
<dbReference type="InterPro" id="IPR047951">
    <property type="entry name" value="Transpos_ISL3"/>
</dbReference>
<accession>A0A1S1V454</accession>
<dbReference type="PANTHER" id="PTHR33498:SF1">
    <property type="entry name" value="TRANSPOSASE FOR INSERTION SEQUENCE ELEMENT IS1557"/>
    <property type="match status" value="1"/>
</dbReference>
<evidence type="ECO:0000259" key="1">
    <source>
        <dbReference type="Pfam" id="PF01610"/>
    </source>
</evidence>
<evidence type="ECO:0000313" key="2">
    <source>
        <dbReference type="EMBL" id="OHW61205.1"/>
    </source>
</evidence>
<name>A0A1S1V454_9FIRM</name>
<feature type="domain" description="Transposase IS204/IS1001/IS1096/IS1165 DDE" evidence="1">
    <location>
        <begin position="240"/>
        <end position="340"/>
    </location>
</feature>
<dbReference type="Proteomes" id="UP000180254">
    <property type="component" value="Unassembled WGS sequence"/>
</dbReference>
<dbReference type="Gene3D" id="1.10.10.60">
    <property type="entry name" value="Homeodomain-like"/>
    <property type="match status" value="1"/>
</dbReference>
<reference evidence="2 3" key="1">
    <citation type="submission" date="2016-09" db="EMBL/GenBank/DDBJ databases">
        <title>Genome sequence of Eubacterium angustum.</title>
        <authorList>
            <person name="Poehlein A."/>
            <person name="Daniel R."/>
        </authorList>
    </citation>
    <scope>NUCLEOTIDE SEQUENCE [LARGE SCALE GENOMIC DNA]</scope>
    <source>
        <strain evidence="2 3">DSM 1989</strain>
    </source>
</reference>